<reference evidence="3" key="1">
    <citation type="submission" date="2011-07" db="EMBL/GenBank/DDBJ databases">
        <authorList>
            <consortium name="Caenorhabditis brenneri Sequencing and Analysis Consortium"/>
            <person name="Wilson R.K."/>
        </authorList>
    </citation>
    <scope>NUCLEOTIDE SEQUENCE [LARGE SCALE GENOMIC DNA]</scope>
    <source>
        <strain evidence="3">PB2801</strain>
    </source>
</reference>
<dbReference type="AlphaFoldDB" id="G0PAM8"/>
<keyword evidence="1" id="KW-0732">Signal</keyword>
<feature type="chain" id="PRO_5003406675" evidence="1">
    <location>
        <begin position="20"/>
        <end position="67"/>
    </location>
</feature>
<accession>G0PAM8</accession>
<protein>
    <submittedName>
        <fullName evidence="2">Uncharacterized protein</fullName>
    </submittedName>
</protein>
<dbReference type="InParanoid" id="G0PAM8"/>
<dbReference type="Proteomes" id="UP000008068">
    <property type="component" value="Unassembled WGS sequence"/>
</dbReference>
<evidence type="ECO:0000313" key="2">
    <source>
        <dbReference type="EMBL" id="EGT49353.1"/>
    </source>
</evidence>
<gene>
    <name evidence="2" type="ORF">CAEBREN_11235</name>
</gene>
<dbReference type="EMBL" id="GL380183">
    <property type="protein sequence ID" value="EGT49353.1"/>
    <property type="molecule type" value="Genomic_DNA"/>
</dbReference>
<feature type="signal peptide" evidence="1">
    <location>
        <begin position="1"/>
        <end position="19"/>
    </location>
</feature>
<name>G0PAM8_CAEBE</name>
<sequence length="67" mass="7694">MAFLVVLLANFFLQNPAHCDSNVTSNYERCIRMDRSLEVVEIENKTVVSITRKKKQTTQEAEETCLS</sequence>
<keyword evidence="3" id="KW-1185">Reference proteome</keyword>
<dbReference type="HOGENOM" id="CLU_2814699_0_0_1"/>
<evidence type="ECO:0000313" key="3">
    <source>
        <dbReference type="Proteomes" id="UP000008068"/>
    </source>
</evidence>
<proteinExistence type="predicted"/>
<evidence type="ECO:0000256" key="1">
    <source>
        <dbReference type="SAM" id="SignalP"/>
    </source>
</evidence>
<organism evidence="3">
    <name type="scientific">Caenorhabditis brenneri</name>
    <name type="common">Nematode worm</name>
    <dbReference type="NCBI Taxonomy" id="135651"/>
    <lineage>
        <taxon>Eukaryota</taxon>
        <taxon>Metazoa</taxon>
        <taxon>Ecdysozoa</taxon>
        <taxon>Nematoda</taxon>
        <taxon>Chromadorea</taxon>
        <taxon>Rhabditida</taxon>
        <taxon>Rhabditina</taxon>
        <taxon>Rhabditomorpha</taxon>
        <taxon>Rhabditoidea</taxon>
        <taxon>Rhabditidae</taxon>
        <taxon>Peloderinae</taxon>
        <taxon>Caenorhabditis</taxon>
    </lineage>
</organism>